<evidence type="ECO:0000256" key="5">
    <source>
        <dbReference type="ARBA" id="ARBA00023157"/>
    </source>
</evidence>
<dbReference type="PANTHER" id="PTHR11306">
    <property type="entry name" value="NIEMANN PICK TYPE C2 PROTEIN NPC2-RELATED"/>
    <property type="match status" value="1"/>
</dbReference>
<dbReference type="SUPFAM" id="SSF81296">
    <property type="entry name" value="E set domains"/>
    <property type="match status" value="1"/>
</dbReference>
<keyword evidence="4 6" id="KW-0732">Signal</keyword>
<evidence type="ECO:0000259" key="7">
    <source>
        <dbReference type="SMART" id="SM00737"/>
    </source>
</evidence>
<name>A0A6P8HQC9_ACTTE</name>
<evidence type="ECO:0000313" key="8">
    <source>
        <dbReference type="Proteomes" id="UP000515163"/>
    </source>
</evidence>
<dbReference type="CDD" id="cd00916">
    <property type="entry name" value="Npc2_like"/>
    <property type="match status" value="1"/>
</dbReference>
<comment type="similarity">
    <text evidence="2">Belongs to the NPC2 family.</text>
</comment>
<dbReference type="Pfam" id="PF02221">
    <property type="entry name" value="E1_DerP2_DerF2"/>
    <property type="match status" value="1"/>
</dbReference>
<keyword evidence="8" id="KW-1185">Reference proteome</keyword>
<dbReference type="KEGG" id="aten:116295019"/>
<dbReference type="InParanoid" id="A0A6P8HQC9"/>
<proteinExistence type="inferred from homology"/>
<dbReference type="GO" id="GO:0005576">
    <property type="term" value="C:extracellular region"/>
    <property type="evidence" value="ECO:0007669"/>
    <property type="project" value="UniProtKB-SubCell"/>
</dbReference>
<keyword evidence="5" id="KW-1015">Disulfide bond</keyword>
<evidence type="ECO:0000256" key="1">
    <source>
        <dbReference type="ARBA" id="ARBA00004613"/>
    </source>
</evidence>
<evidence type="ECO:0000256" key="3">
    <source>
        <dbReference type="ARBA" id="ARBA00022525"/>
    </source>
</evidence>
<feature type="domain" description="MD-2-related lipid-recognition" evidence="7">
    <location>
        <begin position="24"/>
        <end position="148"/>
    </location>
</feature>
<dbReference type="GeneID" id="116295019"/>
<feature type="signal peptide" evidence="6">
    <location>
        <begin position="1"/>
        <end position="19"/>
    </location>
</feature>
<dbReference type="Proteomes" id="UP000515163">
    <property type="component" value="Unplaced"/>
</dbReference>
<keyword evidence="3" id="KW-0964">Secreted</keyword>
<comment type="subcellular location">
    <subcellularLocation>
        <location evidence="1">Secreted</location>
    </subcellularLocation>
</comment>
<evidence type="ECO:0000313" key="9">
    <source>
        <dbReference type="RefSeq" id="XP_031558579.1"/>
    </source>
</evidence>
<dbReference type="OrthoDB" id="5965801at2759"/>
<feature type="chain" id="PRO_5028191011" evidence="6">
    <location>
        <begin position="20"/>
        <end position="152"/>
    </location>
</feature>
<dbReference type="GO" id="GO:0032367">
    <property type="term" value="P:intracellular cholesterol transport"/>
    <property type="evidence" value="ECO:0007669"/>
    <property type="project" value="InterPro"/>
</dbReference>
<protein>
    <submittedName>
        <fullName evidence="9">NPC intracellular cholesterol transporter 2-like</fullName>
    </submittedName>
</protein>
<dbReference type="Gene3D" id="2.60.40.770">
    <property type="match status" value="1"/>
</dbReference>
<dbReference type="InterPro" id="IPR039670">
    <property type="entry name" value="NPC2-like"/>
</dbReference>
<dbReference type="InterPro" id="IPR014756">
    <property type="entry name" value="Ig_E-set"/>
</dbReference>
<dbReference type="AlphaFoldDB" id="A0A6P8HQC9"/>
<dbReference type="InterPro" id="IPR003172">
    <property type="entry name" value="ML_dom"/>
</dbReference>
<evidence type="ECO:0000256" key="6">
    <source>
        <dbReference type="SAM" id="SignalP"/>
    </source>
</evidence>
<dbReference type="SMART" id="SM00737">
    <property type="entry name" value="ML"/>
    <property type="match status" value="1"/>
</dbReference>
<dbReference type="GO" id="GO:0032934">
    <property type="term" value="F:sterol binding"/>
    <property type="evidence" value="ECO:0007669"/>
    <property type="project" value="InterPro"/>
</dbReference>
<accession>A0A6P8HQC9</accession>
<gene>
    <name evidence="9" type="primary">LOC116295019</name>
</gene>
<dbReference type="FunCoup" id="A0A6P8HQC9">
    <property type="interactions" value="730"/>
</dbReference>
<dbReference type="InterPro" id="IPR033916">
    <property type="entry name" value="ML_Npc2-like"/>
</dbReference>
<reference evidence="9" key="1">
    <citation type="submission" date="2025-08" db="UniProtKB">
        <authorList>
            <consortium name="RefSeq"/>
        </authorList>
    </citation>
    <scope>IDENTIFICATION</scope>
    <source>
        <tissue evidence="9">Tentacle</tissue>
    </source>
</reference>
<evidence type="ECO:0000256" key="2">
    <source>
        <dbReference type="ARBA" id="ARBA00006370"/>
    </source>
</evidence>
<evidence type="ECO:0000256" key="4">
    <source>
        <dbReference type="ARBA" id="ARBA00022729"/>
    </source>
</evidence>
<dbReference type="RefSeq" id="XP_031558579.1">
    <property type="nucleotide sequence ID" value="XM_031702719.1"/>
</dbReference>
<organism evidence="8 9">
    <name type="scientific">Actinia tenebrosa</name>
    <name type="common">Australian red waratah sea anemone</name>
    <dbReference type="NCBI Taxonomy" id="6105"/>
    <lineage>
        <taxon>Eukaryota</taxon>
        <taxon>Metazoa</taxon>
        <taxon>Cnidaria</taxon>
        <taxon>Anthozoa</taxon>
        <taxon>Hexacorallia</taxon>
        <taxon>Actiniaria</taxon>
        <taxon>Actiniidae</taxon>
        <taxon>Actinia</taxon>
    </lineage>
</organism>
<dbReference type="FunFam" id="2.60.40.770:FF:000001">
    <property type="entry name" value="NPC intracellular cholesterol transporter 2"/>
    <property type="match status" value="1"/>
</dbReference>
<dbReference type="PANTHER" id="PTHR11306:SF68">
    <property type="entry name" value="NPC INTRACELLULAR CHOLESTEROL TRANSPORTER 2"/>
    <property type="match status" value="1"/>
</dbReference>
<sequence>MAKVFLIACILYVLYLANAEVVKFDDCTGGEGKGEITQLEVIPCPKQPCELKKGTKVQVKVTFVPHEDLTSAVSVVHGEIGGFPVPFPLPNPDCCKDSGLKCPLKAGQKYVYSSALEIKSAYPAIKVAVKWEMQDPKKQDVFCFEIATKIVS</sequence>